<name>A0A0M4ERC9_DROBS</name>
<evidence type="ECO:0000313" key="2">
    <source>
        <dbReference type="Proteomes" id="UP000494163"/>
    </source>
</evidence>
<gene>
    <name evidence="1" type="ORF">Dbus_chr3Lg2171</name>
</gene>
<dbReference type="STRING" id="30019.A0A0M4ERC9"/>
<protein>
    <submittedName>
        <fullName evidence="1">Maker775</fullName>
    </submittedName>
</protein>
<sequence>MAKKRRNSSKAELIALRKMKPTAEQEAAFVAFMTSHVHIAKCNVNKKIFKDAWIELSAQLNWQGPPCKPFYKWQQVWKDWKQRIIEKVARNRRVTYSKQKRLTGTEKDLAVLLQLIDATDSQFIEAEREVNSYNLRLRLQKSAPDTQKPLKFNALYKRNIGQRTADQEAIFVAFMTTELEIARSNVHGKEFEGLWVMLSEELNCYGPPRRPFNHWQLVWQDWKQELAAKVAANKGLARSQQEQLTRVEEDLALVLELIDASQCRNIYGEWPDEVE</sequence>
<accession>A0A0M4ERC9</accession>
<proteinExistence type="predicted"/>
<dbReference type="EMBL" id="CP012525">
    <property type="protein sequence ID" value="ALC45005.1"/>
    <property type="molecule type" value="Genomic_DNA"/>
</dbReference>
<dbReference type="OrthoDB" id="8065520at2759"/>
<keyword evidence="2" id="KW-1185">Reference proteome</keyword>
<dbReference type="AlphaFoldDB" id="A0A0M4ERC9"/>
<reference evidence="1 2" key="1">
    <citation type="submission" date="2015-08" db="EMBL/GenBank/DDBJ databases">
        <title>Ancestral chromatin configuration constrains chromatin evolution on differentiating sex chromosomes in Drosophila.</title>
        <authorList>
            <person name="Zhou Q."/>
            <person name="Bachtrog D."/>
        </authorList>
    </citation>
    <scope>NUCLEOTIDE SEQUENCE [LARGE SCALE GENOMIC DNA]</scope>
    <source>
        <tissue evidence="1">Whole larvae</tissue>
    </source>
</reference>
<dbReference type="OMA" id="KTHYKAN"/>
<dbReference type="Proteomes" id="UP000494163">
    <property type="component" value="Chromosome 3L"/>
</dbReference>
<evidence type="ECO:0000313" key="1">
    <source>
        <dbReference type="EMBL" id="ALC45005.1"/>
    </source>
</evidence>
<feature type="non-terminal residue" evidence="1">
    <location>
        <position position="275"/>
    </location>
</feature>
<organism evidence="1 2">
    <name type="scientific">Drosophila busckii</name>
    <name type="common">Fruit fly</name>
    <dbReference type="NCBI Taxonomy" id="30019"/>
    <lineage>
        <taxon>Eukaryota</taxon>
        <taxon>Metazoa</taxon>
        <taxon>Ecdysozoa</taxon>
        <taxon>Arthropoda</taxon>
        <taxon>Hexapoda</taxon>
        <taxon>Insecta</taxon>
        <taxon>Pterygota</taxon>
        <taxon>Neoptera</taxon>
        <taxon>Endopterygota</taxon>
        <taxon>Diptera</taxon>
        <taxon>Brachycera</taxon>
        <taxon>Muscomorpha</taxon>
        <taxon>Ephydroidea</taxon>
        <taxon>Drosophilidae</taxon>
        <taxon>Drosophila</taxon>
    </lineage>
</organism>